<protein>
    <submittedName>
        <fullName evidence="2">Uncharacterized protein (DUF305 family)</fullName>
    </submittedName>
</protein>
<organism evidence="2 3">
    <name type="scientific">Nonomuraea soli</name>
    <dbReference type="NCBI Taxonomy" id="1032476"/>
    <lineage>
        <taxon>Bacteria</taxon>
        <taxon>Bacillati</taxon>
        <taxon>Actinomycetota</taxon>
        <taxon>Actinomycetes</taxon>
        <taxon>Streptosporangiales</taxon>
        <taxon>Streptosporangiaceae</taxon>
        <taxon>Nonomuraea</taxon>
    </lineage>
</organism>
<gene>
    <name evidence="2" type="ORF">HNR30_005670</name>
</gene>
<dbReference type="AlphaFoldDB" id="A0A7W0HSR8"/>
<dbReference type="Pfam" id="PF03713">
    <property type="entry name" value="DUF305"/>
    <property type="match status" value="1"/>
</dbReference>
<evidence type="ECO:0000313" key="3">
    <source>
        <dbReference type="Proteomes" id="UP000530928"/>
    </source>
</evidence>
<name>A0A7W0HSR8_9ACTN</name>
<evidence type="ECO:0000259" key="1">
    <source>
        <dbReference type="Pfam" id="PF03713"/>
    </source>
</evidence>
<reference evidence="2 3" key="1">
    <citation type="submission" date="2020-07" db="EMBL/GenBank/DDBJ databases">
        <title>Genomic Encyclopedia of Type Strains, Phase IV (KMG-IV): sequencing the most valuable type-strain genomes for metagenomic binning, comparative biology and taxonomic classification.</title>
        <authorList>
            <person name="Goeker M."/>
        </authorList>
    </citation>
    <scope>NUCLEOTIDE SEQUENCE [LARGE SCALE GENOMIC DNA]</scope>
    <source>
        <strain evidence="2 3">DSM 45533</strain>
    </source>
</reference>
<comment type="caution">
    <text evidence="2">The sequence shown here is derived from an EMBL/GenBank/DDBJ whole genome shotgun (WGS) entry which is preliminary data.</text>
</comment>
<dbReference type="InterPro" id="IPR012347">
    <property type="entry name" value="Ferritin-like"/>
</dbReference>
<proteinExistence type="predicted"/>
<evidence type="ECO:0000313" key="2">
    <source>
        <dbReference type="EMBL" id="MBA2894309.1"/>
    </source>
</evidence>
<dbReference type="Proteomes" id="UP000530928">
    <property type="component" value="Unassembled WGS sequence"/>
</dbReference>
<dbReference type="Gene3D" id="1.20.1260.10">
    <property type="match status" value="1"/>
</dbReference>
<feature type="domain" description="DUF305" evidence="1">
    <location>
        <begin position="48"/>
        <end position="177"/>
    </location>
</feature>
<sequence length="187" mass="19734">MSVVVPSLMRQAGRFTACLATVVVLGTACKGTPATSTSVLSATLSATDVAWAELMIPMNEQALRLMALIPERTSSTELRDLAGKLAPAHRTELERLRELLSGQPATNPHEGHDMPGMMTAAKLRQVEALEGRAFERAAVDGLRAHLEQSSQVCAGEVSAGAHPKAVALAAQMRKARGDALRAAPFSP</sequence>
<dbReference type="RefSeq" id="WP_181613012.1">
    <property type="nucleotide sequence ID" value="NZ_BAABAM010000005.1"/>
</dbReference>
<accession>A0A7W0HSR8</accession>
<keyword evidence="3" id="KW-1185">Reference proteome</keyword>
<dbReference type="InterPro" id="IPR005183">
    <property type="entry name" value="DUF305_CopM-like"/>
</dbReference>
<dbReference type="EMBL" id="JACDUR010000005">
    <property type="protein sequence ID" value="MBA2894309.1"/>
    <property type="molecule type" value="Genomic_DNA"/>
</dbReference>